<evidence type="ECO:0000256" key="1">
    <source>
        <dbReference type="SAM" id="MobiDB-lite"/>
    </source>
</evidence>
<gene>
    <name evidence="4" type="ORF">LR394_37745</name>
</gene>
<proteinExistence type="predicted"/>
<dbReference type="Gene3D" id="3.10.350.10">
    <property type="entry name" value="LysM domain"/>
    <property type="match status" value="1"/>
</dbReference>
<evidence type="ECO:0000259" key="3">
    <source>
        <dbReference type="PROSITE" id="PS51782"/>
    </source>
</evidence>
<feature type="region of interest" description="Disordered" evidence="1">
    <location>
        <begin position="218"/>
        <end position="246"/>
    </location>
</feature>
<dbReference type="InterPro" id="IPR036388">
    <property type="entry name" value="WH-like_DNA-bd_sf"/>
</dbReference>
<comment type="caution">
    <text evidence="4">The sequence shown here is derived from an EMBL/GenBank/DDBJ whole genome shotgun (WGS) entry which is preliminary data.</text>
</comment>
<dbReference type="AlphaFoldDB" id="A0A9X1NM39"/>
<protein>
    <submittedName>
        <fullName evidence="4">LysM peptidoglycan-binding domain-containing protein</fullName>
    </submittedName>
</protein>
<keyword evidence="2" id="KW-0472">Membrane</keyword>
<dbReference type="InterPro" id="IPR052196">
    <property type="entry name" value="Bact_Kbp"/>
</dbReference>
<feature type="transmembrane region" description="Helical" evidence="2">
    <location>
        <begin position="92"/>
        <end position="118"/>
    </location>
</feature>
<evidence type="ECO:0000256" key="2">
    <source>
        <dbReference type="SAM" id="Phobius"/>
    </source>
</evidence>
<dbReference type="Proteomes" id="UP001138997">
    <property type="component" value="Unassembled WGS sequence"/>
</dbReference>
<feature type="compositionally biased region" description="Basic and acidic residues" evidence="1">
    <location>
        <begin position="592"/>
        <end position="605"/>
    </location>
</feature>
<sequence length="819" mass="89408">MISWPRGCKVPFGLWHEGNLRVGPGLWQVQGVFPCSRIGAGQRHNRTSNRTSMLSHVSRCRVEGTGGLVTGPPIRRYTRRWSSSTFPTRCRLLIVAALAGALLAVLLVGPPLLLIILAGPPWTTVQNMFEPASLEDPLRSLESLVVIGSWLGWSVLALEILRAGVDVRRELAAPGMASGTGRGGSPKSWRLRGVIVGLVLAPLSAPASAMASAHAVPVAASPTGPTPDLSPASAPRPRAIDQEQHQTVRVQPWGSSTTLWGLAEEHLGDGARWREIWDLNEGREQRDGTVMRSPSILVPGWTVLIPAADVPAASPSPATARQSLRYSIAEGDRLGDVAVRFLGEFTDYQRIQQVNRDQIPDPDHIEAGETIVLPAEALDRGQRQHAGGSAESPKPTEADDPAENQPPPRRRNDQAPQQRSGNDRPHDVSLPAEHQNDERTWLLPAAAAATAALVAAILGRHRRRRSRSEDQSTGSEPMPLVEEPLQIEPEDDWLAGEVTEGDFDPSDGFEDTGHSDAAIDEARAFVHQSALKLRQRQQETTAPATPDSDQQDDQGPAQATSPAYRLRPLRLRTSAEIAGADREPGPAPSGEEPPRPTVRELETPQRTEVQVRLFGDPAVLTMNGDRVHGLRKHALQLLLYLALHPGGTELSVLREVMWADLSLSKASGRLSTEVASLRRTVRTALGDAENLRINAVTNINGSYELADFVVTDVQEFEAALKEALNSPEKSADRERLLRRAIELHSGQLADRANLDFIWLHSHQRRLNRAGARARMLLAELVRDRNADEARALVREAARLDLADRVLQEQVVRTNTTLGL</sequence>
<reference evidence="4" key="1">
    <citation type="submission" date="2021-11" db="EMBL/GenBank/DDBJ databases">
        <title>Streptomyces corallinus and Kineosporia corallina sp. nov., two new coral-derived marine actinobacteria.</title>
        <authorList>
            <person name="Buangrab K."/>
            <person name="Sutthacheep M."/>
            <person name="Yeemin T."/>
            <person name="Harunari E."/>
            <person name="Igarashi Y."/>
            <person name="Sripreechasak P."/>
            <person name="Kanchanasin P."/>
            <person name="Tanasupawat S."/>
            <person name="Phongsopitanun W."/>
        </authorList>
    </citation>
    <scope>NUCLEOTIDE SEQUENCE</scope>
    <source>
        <strain evidence="4">JCM 31032</strain>
    </source>
</reference>
<dbReference type="Pfam" id="PF01476">
    <property type="entry name" value="LysM"/>
    <property type="match status" value="1"/>
</dbReference>
<feature type="region of interest" description="Disordered" evidence="1">
    <location>
        <begin position="461"/>
        <end position="514"/>
    </location>
</feature>
<dbReference type="PANTHER" id="PTHR34700:SF4">
    <property type="entry name" value="PHAGE-LIKE ELEMENT PBSX PROTEIN XKDP"/>
    <property type="match status" value="1"/>
</dbReference>
<feature type="region of interest" description="Disordered" evidence="1">
    <location>
        <begin position="380"/>
        <end position="431"/>
    </location>
</feature>
<dbReference type="InterPro" id="IPR036779">
    <property type="entry name" value="LysM_dom_sf"/>
</dbReference>
<dbReference type="PANTHER" id="PTHR34700">
    <property type="entry name" value="POTASSIUM BINDING PROTEIN KBP"/>
    <property type="match status" value="1"/>
</dbReference>
<keyword evidence="5" id="KW-1185">Reference proteome</keyword>
<name>A0A9X1NM39_9ACTN</name>
<dbReference type="EMBL" id="JAJOMB010000032">
    <property type="protein sequence ID" value="MCD5316658.1"/>
    <property type="molecule type" value="Genomic_DNA"/>
</dbReference>
<feature type="compositionally biased region" description="Acidic residues" evidence="1">
    <location>
        <begin position="488"/>
        <end position="510"/>
    </location>
</feature>
<organism evidence="4 5">
    <name type="scientific">Kineosporia babensis</name>
    <dbReference type="NCBI Taxonomy" id="499548"/>
    <lineage>
        <taxon>Bacteria</taxon>
        <taxon>Bacillati</taxon>
        <taxon>Actinomycetota</taxon>
        <taxon>Actinomycetes</taxon>
        <taxon>Kineosporiales</taxon>
        <taxon>Kineosporiaceae</taxon>
        <taxon>Kineosporia</taxon>
    </lineage>
</organism>
<dbReference type="RefSeq" id="WP_231449508.1">
    <property type="nucleotide sequence ID" value="NZ_JAJOMB010000032.1"/>
</dbReference>
<keyword evidence="2" id="KW-1133">Transmembrane helix</keyword>
<evidence type="ECO:0000313" key="5">
    <source>
        <dbReference type="Proteomes" id="UP001138997"/>
    </source>
</evidence>
<dbReference type="InterPro" id="IPR018392">
    <property type="entry name" value="LysM"/>
</dbReference>
<keyword evidence="2" id="KW-0812">Transmembrane</keyword>
<dbReference type="PROSITE" id="PS51782">
    <property type="entry name" value="LYSM"/>
    <property type="match status" value="1"/>
</dbReference>
<feature type="domain" description="LysM" evidence="3">
    <location>
        <begin position="324"/>
        <end position="373"/>
    </location>
</feature>
<feature type="region of interest" description="Disordered" evidence="1">
    <location>
        <begin position="530"/>
        <end position="605"/>
    </location>
</feature>
<accession>A0A9X1NM39</accession>
<evidence type="ECO:0000313" key="4">
    <source>
        <dbReference type="EMBL" id="MCD5316658.1"/>
    </source>
</evidence>
<dbReference type="Gene3D" id="1.10.10.10">
    <property type="entry name" value="Winged helix-like DNA-binding domain superfamily/Winged helix DNA-binding domain"/>
    <property type="match status" value="1"/>
</dbReference>